<dbReference type="PANTHER" id="PTHR43818">
    <property type="entry name" value="BCDNA.GH03377"/>
    <property type="match status" value="1"/>
</dbReference>
<dbReference type="Proteomes" id="UP000249134">
    <property type="component" value="Chromosome 1"/>
</dbReference>
<reference evidence="4 5" key="1">
    <citation type="submission" date="2018-06" db="EMBL/GenBank/DDBJ databases">
        <authorList>
            <consortium name="Pathogen Informatics"/>
            <person name="Doyle S."/>
        </authorList>
    </citation>
    <scope>NUCLEOTIDE SEQUENCE [LARGE SCALE GENOMIC DNA]</scope>
    <source>
        <strain evidence="4 5">NCTC4824</strain>
    </source>
</reference>
<protein>
    <submittedName>
        <fullName evidence="4">Dehydrogenase</fullName>
        <ecNumber evidence="4">1.1.1.292</ecNumber>
    </submittedName>
</protein>
<dbReference type="Pfam" id="PF01408">
    <property type="entry name" value="GFO_IDH_MocA"/>
    <property type="match status" value="1"/>
</dbReference>
<dbReference type="GO" id="GO:0000166">
    <property type="term" value="F:nucleotide binding"/>
    <property type="evidence" value="ECO:0007669"/>
    <property type="project" value="InterPro"/>
</dbReference>
<sequence>MSEKIGIGIIGCGNISSQYLKYCQTFNILDVVACSDIDIEKAKARAEEYSIPKALTVEQILADPQIDIIINLTIPAAHADVSILALEHGKHVYVEKPLAIGMQDAKKVLDVANRKGLYVGCAPDTVLGAGVQTARKLIDDGWIGTPLSATAFMMGKGPESWHPDPDFFYKEGAGPLFDMGPYYITSLIQLLGPIESITATAKKGFEKRLITSKPKYGTEINVETPTHIAGNLQFLNGALATMVMSFDVFGGHHLPNIEIYGSEGTIRVPDPNYFDGYVQLSRKDNPEWKEVPHSHPYADSGRGLGVAELAHAIRDKRQNRANGKIGYHVLESMYGFLLSSKEKKVYTMESTCERPVAMDTQGLF</sequence>
<dbReference type="Gene3D" id="3.30.360.10">
    <property type="entry name" value="Dihydrodipicolinate Reductase, domain 2"/>
    <property type="match status" value="1"/>
</dbReference>
<dbReference type="SUPFAM" id="SSF51735">
    <property type="entry name" value="NAD(P)-binding Rossmann-fold domains"/>
    <property type="match status" value="1"/>
</dbReference>
<dbReference type="AlphaFoldDB" id="A0A2X4YUM0"/>
<dbReference type="EC" id="1.1.1.292" evidence="4"/>
<dbReference type="EMBL" id="LS483476">
    <property type="protein sequence ID" value="SQI55455.1"/>
    <property type="molecule type" value="Genomic_DNA"/>
</dbReference>
<feature type="domain" description="GFO/IDH/MocA-like oxidoreductase" evidence="3">
    <location>
        <begin position="131"/>
        <end position="267"/>
    </location>
</feature>
<dbReference type="Gene3D" id="3.40.50.720">
    <property type="entry name" value="NAD(P)-binding Rossmann-like Domain"/>
    <property type="match status" value="1"/>
</dbReference>
<dbReference type="RefSeq" id="WP_066137080.1">
    <property type="nucleotide sequence ID" value="NZ_CBCSGM010000001.1"/>
</dbReference>
<keyword evidence="1 4" id="KW-0560">Oxidoreductase</keyword>
<evidence type="ECO:0000313" key="4">
    <source>
        <dbReference type="EMBL" id="SQI55455.1"/>
    </source>
</evidence>
<proteinExistence type="predicted"/>
<organism evidence="4 5">
    <name type="scientific">Lederbergia lenta</name>
    <name type="common">Bacillus lentus</name>
    <dbReference type="NCBI Taxonomy" id="1467"/>
    <lineage>
        <taxon>Bacteria</taxon>
        <taxon>Bacillati</taxon>
        <taxon>Bacillota</taxon>
        <taxon>Bacilli</taxon>
        <taxon>Bacillales</taxon>
        <taxon>Bacillaceae</taxon>
        <taxon>Lederbergia</taxon>
    </lineage>
</organism>
<evidence type="ECO:0000259" key="2">
    <source>
        <dbReference type="Pfam" id="PF01408"/>
    </source>
</evidence>
<dbReference type="SUPFAM" id="SSF55347">
    <property type="entry name" value="Glyceraldehyde-3-phosphate dehydrogenase-like, C-terminal domain"/>
    <property type="match status" value="1"/>
</dbReference>
<name>A0A2X4YUM0_LEDLE</name>
<evidence type="ECO:0000313" key="5">
    <source>
        <dbReference type="Proteomes" id="UP000249134"/>
    </source>
</evidence>
<keyword evidence="5" id="KW-1185">Reference proteome</keyword>
<dbReference type="Pfam" id="PF22725">
    <property type="entry name" value="GFO_IDH_MocA_C3"/>
    <property type="match status" value="1"/>
</dbReference>
<dbReference type="InterPro" id="IPR000683">
    <property type="entry name" value="Gfo/Idh/MocA-like_OxRdtase_N"/>
</dbReference>
<dbReference type="GO" id="GO:0033712">
    <property type="term" value="F:1,5-anhydro-D-fructose reductase (1,5-anhydro-D-mannitol-forming) activity"/>
    <property type="evidence" value="ECO:0007669"/>
    <property type="project" value="UniProtKB-EC"/>
</dbReference>
<evidence type="ECO:0000256" key="1">
    <source>
        <dbReference type="ARBA" id="ARBA00023002"/>
    </source>
</evidence>
<dbReference type="STRING" id="1348624.GCA_001591545_00569"/>
<gene>
    <name evidence="4" type="primary">afr_5</name>
    <name evidence="4" type="ORF">NCTC4824_01482</name>
</gene>
<dbReference type="InterPro" id="IPR055170">
    <property type="entry name" value="GFO_IDH_MocA-like_dom"/>
</dbReference>
<feature type="domain" description="Gfo/Idh/MocA-like oxidoreductase N-terminal" evidence="2">
    <location>
        <begin position="6"/>
        <end position="119"/>
    </location>
</feature>
<evidence type="ECO:0000259" key="3">
    <source>
        <dbReference type="Pfam" id="PF22725"/>
    </source>
</evidence>
<dbReference type="InterPro" id="IPR036291">
    <property type="entry name" value="NAD(P)-bd_dom_sf"/>
</dbReference>
<dbReference type="KEGG" id="blen:NCTC4824_01482"/>
<accession>A0A2X4YUM0</accession>
<dbReference type="PANTHER" id="PTHR43818:SF11">
    <property type="entry name" value="BCDNA.GH03377"/>
    <property type="match status" value="1"/>
</dbReference>
<dbReference type="InterPro" id="IPR050463">
    <property type="entry name" value="Gfo/Idh/MocA_oxidrdct_glycsds"/>
</dbReference>